<dbReference type="AlphaFoldDB" id="A0AAE1PK04"/>
<feature type="region of interest" description="Disordered" evidence="1">
    <location>
        <begin position="20"/>
        <end position="47"/>
    </location>
</feature>
<evidence type="ECO:0000256" key="1">
    <source>
        <dbReference type="SAM" id="MobiDB-lite"/>
    </source>
</evidence>
<dbReference type="EMBL" id="JAWZYT010001750">
    <property type="protein sequence ID" value="KAK4309458.1"/>
    <property type="molecule type" value="Genomic_DNA"/>
</dbReference>
<evidence type="ECO:0000313" key="2">
    <source>
        <dbReference type="EMBL" id="KAK4309458.1"/>
    </source>
</evidence>
<organism evidence="2 3">
    <name type="scientific">Petrolisthes manimaculis</name>
    <dbReference type="NCBI Taxonomy" id="1843537"/>
    <lineage>
        <taxon>Eukaryota</taxon>
        <taxon>Metazoa</taxon>
        <taxon>Ecdysozoa</taxon>
        <taxon>Arthropoda</taxon>
        <taxon>Crustacea</taxon>
        <taxon>Multicrustacea</taxon>
        <taxon>Malacostraca</taxon>
        <taxon>Eumalacostraca</taxon>
        <taxon>Eucarida</taxon>
        <taxon>Decapoda</taxon>
        <taxon>Pleocyemata</taxon>
        <taxon>Anomura</taxon>
        <taxon>Galatheoidea</taxon>
        <taxon>Porcellanidae</taxon>
        <taxon>Petrolisthes</taxon>
    </lineage>
</organism>
<gene>
    <name evidence="2" type="ORF">Pmani_018911</name>
</gene>
<comment type="caution">
    <text evidence="2">The sequence shown here is derived from an EMBL/GenBank/DDBJ whole genome shotgun (WGS) entry which is preliminary data.</text>
</comment>
<accession>A0AAE1PK04</accession>
<dbReference type="Proteomes" id="UP001292094">
    <property type="component" value="Unassembled WGS sequence"/>
</dbReference>
<keyword evidence="3" id="KW-1185">Reference proteome</keyword>
<evidence type="ECO:0000313" key="3">
    <source>
        <dbReference type="Proteomes" id="UP001292094"/>
    </source>
</evidence>
<feature type="non-terminal residue" evidence="2">
    <location>
        <position position="1"/>
    </location>
</feature>
<reference evidence="2" key="1">
    <citation type="submission" date="2023-11" db="EMBL/GenBank/DDBJ databases">
        <title>Genome assemblies of two species of porcelain crab, Petrolisthes cinctipes and Petrolisthes manimaculis (Anomura: Porcellanidae).</title>
        <authorList>
            <person name="Angst P."/>
        </authorList>
    </citation>
    <scope>NUCLEOTIDE SEQUENCE</scope>
    <source>
        <strain evidence="2">PB745_02</strain>
        <tissue evidence="2">Gill</tissue>
    </source>
</reference>
<protein>
    <submittedName>
        <fullName evidence="2">Uncharacterized protein</fullName>
    </submittedName>
</protein>
<sequence>PLQYNESPCTIRDFGLPRLLGSSGWPGSGRTCSSPANKNRRSSDPVT</sequence>
<proteinExistence type="predicted"/>
<name>A0AAE1PK04_9EUCA</name>